<organism evidence="2 3">
    <name type="scientific">Rossellomorea pakistanensis</name>
    <dbReference type="NCBI Taxonomy" id="992288"/>
    <lineage>
        <taxon>Bacteria</taxon>
        <taxon>Bacillati</taxon>
        <taxon>Bacillota</taxon>
        <taxon>Bacilli</taxon>
        <taxon>Bacillales</taxon>
        <taxon>Bacillaceae</taxon>
        <taxon>Rossellomorea</taxon>
    </lineage>
</organism>
<dbReference type="NCBIfam" id="NF005559">
    <property type="entry name" value="PRK07231.1"/>
    <property type="match status" value="1"/>
</dbReference>
<gene>
    <name evidence="2" type="ORF">JOC86_000824</name>
</gene>
<dbReference type="EMBL" id="JAFBDZ010000001">
    <property type="protein sequence ID" value="MBM7584287.1"/>
    <property type="molecule type" value="Genomic_DNA"/>
</dbReference>
<reference evidence="2 3" key="1">
    <citation type="submission" date="2021-01" db="EMBL/GenBank/DDBJ databases">
        <title>Genomic Encyclopedia of Type Strains, Phase IV (KMG-IV): sequencing the most valuable type-strain genomes for metagenomic binning, comparative biology and taxonomic classification.</title>
        <authorList>
            <person name="Goeker M."/>
        </authorList>
    </citation>
    <scope>NUCLEOTIDE SEQUENCE [LARGE SCALE GENOMIC DNA]</scope>
    <source>
        <strain evidence="2 3">DSM 24834</strain>
    </source>
</reference>
<dbReference type="Pfam" id="PF13561">
    <property type="entry name" value="adh_short_C2"/>
    <property type="match status" value="1"/>
</dbReference>
<keyword evidence="3" id="KW-1185">Reference proteome</keyword>
<dbReference type="PROSITE" id="PS00061">
    <property type="entry name" value="ADH_SHORT"/>
    <property type="match status" value="1"/>
</dbReference>
<dbReference type="SUPFAM" id="SSF51735">
    <property type="entry name" value="NAD(P)-binding Rossmann-fold domains"/>
    <property type="match status" value="1"/>
</dbReference>
<dbReference type="Proteomes" id="UP001646157">
    <property type="component" value="Unassembled WGS sequence"/>
</dbReference>
<evidence type="ECO:0000313" key="2">
    <source>
        <dbReference type="EMBL" id="MBM7584287.1"/>
    </source>
</evidence>
<comment type="similarity">
    <text evidence="1">Belongs to the short-chain dehydrogenases/reductases (SDR) family.</text>
</comment>
<evidence type="ECO:0000256" key="1">
    <source>
        <dbReference type="ARBA" id="ARBA00006484"/>
    </source>
</evidence>
<dbReference type="PRINTS" id="PR00080">
    <property type="entry name" value="SDRFAMILY"/>
</dbReference>
<name>A0ABS2N8U3_9BACI</name>
<dbReference type="InterPro" id="IPR020904">
    <property type="entry name" value="Sc_DH/Rdtase_CS"/>
</dbReference>
<evidence type="ECO:0000313" key="3">
    <source>
        <dbReference type="Proteomes" id="UP001646157"/>
    </source>
</evidence>
<protein>
    <submittedName>
        <fullName evidence="2">NAD(P)-dependent dehydrogenase (Short-subunit alcohol dehydrogenase family)</fullName>
    </submittedName>
</protein>
<comment type="caution">
    <text evidence="2">The sequence shown here is derived from an EMBL/GenBank/DDBJ whole genome shotgun (WGS) entry which is preliminary data.</text>
</comment>
<dbReference type="InterPro" id="IPR036291">
    <property type="entry name" value="NAD(P)-bd_dom_sf"/>
</dbReference>
<dbReference type="InterPro" id="IPR002347">
    <property type="entry name" value="SDR_fam"/>
</dbReference>
<dbReference type="PANTHER" id="PTHR42760">
    <property type="entry name" value="SHORT-CHAIN DEHYDROGENASES/REDUCTASES FAMILY MEMBER"/>
    <property type="match status" value="1"/>
</dbReference>
<proteinExistence type="inferred from homology"/>
<dbReference type="PRINTS" id="PR00081">
    <property type="entry name" value="GDHRDH"/>
</dbReference>
<sequence>MAENNKGEFTLYLPSFSLKNKVIVVTGAGRGIGRAIAIGMAEAGADVALLARTKEDLEETACHIHNKGRKAYVLPTDITSRMEITESVEEVIKTFGKIDILVNNAGMNIRSQALEVTDDEWQKIMDTNLKSAFMISQEVGKHFKEQESGKIITIASVAGHVALRTGVVYAATKAALIQMTKVLALEWGKYNINVNSIGPWYFRTPLTESLLKDEEYVNDILAVTPLKRIGELPELVGPAVFLASDAGNYVSGQTLFVDGGMKIQGF</sequence>
<accession>A0ABS2N8U3</accession>
<dbReference type="Gene3D" id="3.40.50.720">
    <property type="entry name" value="NAD(P)-binding Rossmann-like Domain"/>
    <property type="match status" value="1"/>
</dbReference>